<dbReference type="Proteomes" id="UP000653454">
    <property type="component" value="Unassembled WGS sequence"/>
</dbReference>
<dbReference type="AlphaFoldDB" id="A0A8S4GHD3"/>
<organism evidence="2 3">
    <name type="scientific">Plutella xylostella</name>
    <name type="common">Diamondback moth</name>
    <name type="synonym">Plutella maculipennis</name>
    <dbReference type="NCBI Taxonomy" id="51655"/>
    <lineage>
        <taxon>Eukaryota</taxon>
        <taxon>Metazoa</taxon>
        <taxon>Ecdysozoa</taxon>
        <taxon>Arthropoda</taxon>
        <taxon>Hexapoda</taxon>
        <taxon>Insecta</taxon>
        <taxon>Pterygota</taxon>
        <taxon>Neoptera</taxon>
        <taxon>Endopterygota</taxon>
        <taxon>Lepidoptera</taxon>
        <taxon>Glossata</taxon>
        <taxon>Ditrysia</taxon>
        <taxon>Yponomeutoidea</taxon>
        <taxon>Plutellidae</taxon>
        <taxon>Plutella</taxon>
    </lineage>
</organism>
<accession>A0A8S4GHD3</accession>
<feature type="compositionally biased region" description="Low complexity" evidence="1">
    <location>
        <begin position="1"/>
        <end position="13"/>
    </location>
</feature>
<dbReference type="EMBL" id="CAJHNJ030000564">
    <property type="protein sequence ID" value="CAG9138308.1"/>
    <property type="molecule type" value="Genomic_DNA"/>
</dbReference>
<evidence type="ECO:0000313" key="3">
    <source>
        <dbReference type="Proteomes" id="UP000653454"/>
    </source>
</evidence>
<gene>
    <name evidence="2" type="ORF">PLXY2_LOCUS16561</name>
</gene>
<comment type="caution">
    <text evidence="2">The sequence shown here is derived from an EMBL/GenBank/DDBJ whole genome shotgun (WGS) entry which is preliminary data.</text>
</comment>
<reference evidence="2" key="1">
    <citation type="submission" date="2020-11" db="EMBL/GenBank/DDBJ databases">
        <authorList>
            <person name="Whiteford S."/>
        </authorList>
    </citation>
    <scope>NUCLEOTIDE SEQUENCE</scope>
</reference>
<evidence type="ECO:0000256" key="1">
    <source>
        <dbReference type="SAM" id="MobiDB-lite"/>
    </source>
</evidence>
<protein>
    <submittedName>
        <fullName evidence="2">(diamondback moth) hypothetical protein</fullName>
    </submittedName>
</protein>
<feature type="region of interest" description="Disordered" evidence="1">
    <location>
        <begin position="1"/>
        <end position="21"/>
    </location>
</feature>
<evidence type="ECO:0000313" key="2">
    <source>
        <dbReference type="EMBL" id="CAG9138308.1"/>
    </source>
</evidence>
<name>A0A8S4GHD3_PLUXY</name>
<keyword evidence="3" id="KW-1185">Reference proteome</keyword>
<proteinExistence type="predicted"/>
<sequence>MAAACMAAERAPATDGTGAGPLSHVAKYKLRHEEASHSNATSPNVRERLNANSVDLCVLWCVAQAARMRGAWRGVRRGGGGAGGGRAPWRWLPWTPPRW</sequence>